<dbReference type="PANTHER" id="PTHR43845:SF1">
    <property type="entry name" value="BLR5969 PROTEIN"/>
    <property type="match status" value="1"/>
</dbReference>
<dbReference type="Pfam" id="PF14535">
    <property type="entry name" value="AMP-binding_C_2"/>
    <property type="match status" value="1"/>
</dbReference>
<dbReference type="Gene3D" id="3.40.50.12780">
    <property type="entry name" value="N-terminal domain of ligase-like"/>
    <property type="match status" value="1"/>
</dbReference>
<evidence type="ECO:0000259" key="1">
    <source>
        <dbReference type="Pfam" id="PF14535"/>
    </source>
</evidence>
<dbReference type="InterPro" id="IPR042099">
    <property type="entry name" value="ANL_N_sf"/>
</dbReference>
<dbReference type="Gene3D" id="3.30.300.30">
    <property type="match status" value="1"/>
</dbReference>
<evidence type="ECO:0000313" key="3">
    <source>
        <dbReference type="Proteomes" id="UP000239388"/>
    </source>
</evidence>
<reference evidence="2 3" key="1">
    <citation type="submission" date="2018-02" db="EMBL/GenBank/DDBJ databases">
        <title>Comparative genomes isolates from brazilian mangrove.</title>
        <authorList>
            <person name="Araujo J.E."/>
            <person name="Taketani R.G."/>
            <person name="Silva M.C.P."/>
            <person name="Loureco M.V."/>
            <person name="Andreote F.D."/>
        </authorList>
    </citation>
    <scope>NUCLEOTIDE SEQUENCE [LARGE SCALE GENOMIC DNA]</scope>
    <source>
        <strain evidence="2 3">NAP PRIS-MGV</strain>
    </source>
</reference>
<dbReference type="InterPro" id="IPR028154">
    <property type="entry name" value="AMP-dep_Lig_C"/>
</dbReference>
<evidence type="ECO:0000313" key="2">
    <source>
        <dbReference type="EMBL" id="PQO28385.1"/>
    </source>
</evidence>
<accession>A0A2S8F8B5</accession>
<gene>
    <name evidence="2" type="ORF">C5Y98_25115</name>
</gene>
<dbReference type="PANTHER" id="PTHR43845">
    <property type="entry name" value="BLR5969 PROTEIN"/>
    <property type="match status" value="1"/>
</dbReference>
<proteinExistence type="predicted"/>
<sequence length="426" mass="47256">MESTIPPQRSALRCLSPESLAGLQLTKLNQMLGEILPHNAFYAEKFSGWNLPLNSLEELSQLPFTFKDELIGKHESGDLANNRTYGVEQYVRFHRTSGTRGRPMVVLDTASDWQWWIDAWQYVLDAAEIDAGDRCFFAFSFGPFVGFWSAFDATTARGCLAIPSGGLSTVGRLELIQHSQATAVFCTPTYALHMAEVAQQNHIHLAELGVQRLVLAGEPGGSIPEIRNRIETAWNAKVIDHSGATEIGPWGFSNEQQTGVYVNEAFFLPEFISLDTGTPAGEGELSELIITSLGRNGSPVIRYRTGDLVRPRWNTASPCNFVLLEGGVLGRTDDMLIIRGVNVFPTSIEQILRGFPEVVEYRLTAVKRGEMDAISIEVEDRKQDPHRIAHELNLRLGLKVEVQLAEAGTLPRFEGKGRRFVDARKG</sequence>
<comment type="caution">
    <text evidence="2">The sequence shown here is derived from an EMBL/GenBank/DDBJ whole genome shotgun (WGS) entry which is preliminary data.</text>
</comment>
<dbReference type="OrthoDB" id="580775at2"/>
<protein>
    <submittedName>
        <fullName evidence="2">CoF synthetase</fullName>
    </submittedName>
</protein>
<dbReference type="SUPFAM" id="SSF56801">
    <property type="entry name" value="Acetyl-CoA synthetase-like"/>
    <property type="match status" value="1"/>
</dbReference>
<dbReference type="EMBL" id="PUIB01000025">
    <property type="protein sequence ID" value="PQO28385.1"/>
    <property type="molecule type" value="Genomic_DNA"/>
</dbReference>
<feature type="domain" description="AMP-dependent ligase C-terminal" evidence="1">
    <location>
        <begin position="340"/>
        <end position="424"/>
    </location>
</feature>
<dbReference type="AlphaFoldDB" id="A0A2S8F8B5"/>
<name>A0A2S8F8B5_9BACT</name>
<dbReference type="Proteomes" id="UP000239388">
    <property type="component" value="Unassembled WGS sequence"/>
</dbReference>
<organism evidence="2 3">
    <name type="scientific">Blastopirellula marina</name>
    <dbReference type="NCBI Taxonomy" id="124"/>
    <lineage>
        <taxon>Bacteria</taxon>
        <taxon>Pseudomonadati</taxon>
        <taxon>Planctomycetota</taxon>
        <taxon>Planctomycetia</taxon>
        <taxon>Pirellulales</taxon>
        <taxon>Pirellulaceae</taxon>
        <taxon>Blastopirellula</taxon>
    </lineage>
</organism>
<dbReference type="RefSeq" id="WP_105358903.1">
    <property type="nucleotide sequence ID" value="NZ_PUIB01000025.1"/>
</dbReference>
<dbReference type="InterPro" id="IPR045851">
    <property type="entry name" value="AMP-bd_C_sf"/>
</dbReference>